<accession>A0A1X7HQS9</accession>
<gene>
    <name evidence="1" type="ORF">SAMN05661091_5410</name>
</gene>
<name>A0A1X7HQS9_9BACL</name>
<proteinExistence type="predicted"/>
<evidence type="ECO:0000313" key="1">
    <source>
        <dbReference type="EMBL" id="SMF91297.1"/>
    </source>
</evidence>
<reference evidence="1 2" key="1">
    <citation type="submission" date="2017-04" db="EMBL/GenBank/DDBJ databases">
        <authorList>
            <person name="Afonso C.L."/>
            <person name="Miller P.J."/>
            <person name="Scott M.A."/>
            <person name="Spackman E."/>
            <person name="Goraichik I."/>
            <person name="Dimitrov K.M."/>
            <person name="Suarez D.L."/>
            <person name="Swayne D.E."/>
        </authorList>
    </citation>
    <scope>NUCLEOTIDE SEQUENCE [LARGE SCALE GENOMIC DNA]</scope>
    <source>
        <strain evidence="1 2">N3/975</strain>
    </source>
</reference>
<organism evidence="1 2">
    <name type="scientific">Paenibacillus uliginis N3/975</name>
    <dbReference type="NCBI Taxonomy" id="1313296"/>
    <lineage>
        <taxon>Bacteria</taxon>
        <taxon>Bacillati</taxon>
        <taxon>Bacillota</taxon>
        <taxon>Bacilli</taxon>
        <taxon>Bacillales</taxon>
        <taxon>Paenibacillaceae</taxon>
        <taxon>Paenibacillus</taxon>
    </lineage>
</organism>
<sequence length="64" mass="7932">MFEGFSEMQNVVSRIHTRMDIDHEGEYYRLEFGCKRFKHISDTAEDERITVKEEPSLLWKWWRH</sequence>
<dbReference type="AlphaFoldDB" id="A0A1X7HQS9"/>
<dbReference type="EMBL" id="LT840184">
    <property type="protein sequence ID" value="SMF91297.1"/>
    <property type="molecule type" value="Genomic_DNA"/>
</dbReference>
<evidence type="ECO:0000313" key="2">
    <source>
        <dbReference type="Proteomes" id="UP000192940"/>
    </source>
</evidence>
<dbReference type="Proteomes" id="UP000192940">
    <property type="component" value="Chromosome I"/>
</dbReference>
<protein>
    <submittedName>
        <fullName evidence="1">Uncharacterized protein</fullName>
    </submittedName>
</protein>
<dbReference type="RefSeq" id="WP_208916024.1">
    <property type="nucleotide sequence ID" value="NZ_LT840184.1"/>
</dbReference>
<keyword evidence="2" id="KW-1185">Reference proteome</keyword>